<protein>
    <submittedName>
        <fullName evidence="1">DUF4190 domain-containing protein</fullName>
    </submittedName>
</protein>
<accession>A0ACC7Y2H2</accession>
<keyword evidence="2" id="KW-1185">Reference proteome</keyword>
<comment type="caution">
    <text evidence="1">The sequence shown here is derived from an EMBL/GenBank/DDBJ whole genome shotgun (WGS) entry which is preliminary data.</text>
</comment>
<proteinExistence type="predicted"/>
<dbReference type="EMBL" id="JAANNW010000016">
    <property type="protein sequence ID" value="NUV76198.1"/>
    <property type="molecule type" value="Genomic_DNA"/>
</dbReference>
<evidence type="ECO:0000313" key="2">
    <source>
        <dbReference type="Proteomes" id="UP000556843"/>
    </source>
</evidence>
<sequence>MIGHRYEGVGAMPENEEQAERRREEAEEEHPATVIELEAPAEGAPEPSVGEGGADVDGAGRSPEQPGGTQPGSAPKVGLSLTKSTDAATVAPDAPEPHAPEPQVLESDAWVAEGAVMSPREQRDLWAPPNPAERSPGAAPYGAQPLGAVPGGYVAPSAQSAPYGLGSPYAAAAPLTPPASASPVPPPPIGPEGPGPAPVGPPPPHGQALGPAAYGAYHAGPVSPPYGPSAQPPSPYGPGYGAGPGGYPSPYAHPGWGWPTGLRNGMGDASLALGIIGLVLFLAFPLAMILGVLALIFGGIGHARARRGEAGNRGQALAGMICGGVALVLGTLVLVLVVSTAGEDADGRVDEGGYSATSVR</sequence>
<reference evidence="1" key="1">
    <citation type="submission" date="2020-03" db="EMBL/GenBank/DDBJ databases">
        <title>Complete genome sequence of sixteen Streptomyces strains facilitates identification of candidate genes involved in plant growth-promotion in grain legumes and cereals.</title>
        <authorList>
            <person name="Gopalakrishnan S."/>
            <person name="Thakur V."/>
            <person name="Saxena R."/>
            <person name="Vadlamudi S."/>
            <person name="Purohit S."/>
            <person name="Kumar V."/>
            <person name="Rathore A."/>
            <person name="Chitikineni A."/>
            <person name="Varshney R.K."/>
        </authorList>
    </citation>
    <scope>NUCLEOTIDE SEQUENCE</scope>
    <source>
        <strain evidence="1">CAI-93</strain>
    </source>
</reference>
<organism evidence="1 2">
    <name type="scientific">Streptomyces fungicidicus</name>
    <dbReference type="NCBI Taxonomy" id="68203"/>
    <lineage>
        <taxon>Bacteria</taxon>
        <taxon>Bacillati</taxon>
        <taxon>Actinomycetota</taxon>
        <taxon>Actinomycetes</taxon>
        <taxon>Kitasatosporales</taxon>
        <taxon>Streptomycetaceae</taxon>
        <taxon>Streptomyces</taxon>
    </lineage>
</organism>
<dbReference type="Proteomes" id="UP000556843">
    <property type="component" value="Unassembled WGS sequence"/>
</dbReference>
<evidence type="ECO:0000313" key="1">
    <source>
        <dbReference type="EMBL" id="NUV76198.1"/>
    </source>
</evidence>
<gene>
    <name evidence="1" type="ORF">G6W56_18990</name>
</gene>
<name>A0ACC7Y2H2_9ACTN</name>